<dbReference type="Proteomes" id="UP000092651">
    <property type="component" value="Unassembled WGS sequence"/>
</dbReference>
<protein>
    <submittedName>
        <fullName evidence="1">Uncharacterized protein</fullName>
    </submittedName>
</protein>
<dbReference type="AlphaFoldDB" id="A0A1B8ZK24"/>
<dbReference type="EMBL" id="MAYH01000023">
    <property type="protein sequence ID" value="OCA71945.1"/>
    <property type="molecule type" value="Genomic_DNA"/>
</dbReference>
<dbReference type="RefSeq" id="WP_065394179.1">
    <property type="nucleotide sequence ID" value="NZ_MAYH01000023.1"/>
</dbReference>
<sequence length="98" mass="11811">MKNNKIDNISLEKSEYIFKPYKAIYISNTPSEIDNRLYINEEIWTWPKAGRIYSLDWKKKNLPDNLKELFKGFIFHRFQNNSSTSIYSMDLSLINFFM</sequence>
<organism evidence="1 2">
    <name type="scientific">Chryseobacterium artocarpi</name>
    <dbReference type="NCBI Taxonomy" id="1414727"/>
    <lineage>
        <taxon>Bacteria</taxon>
        <taxon>Pseudomonadati</taxon>
        <taxon>Bacteroidota</taxon>
        <taxon>Flavobacteriia</taxon>
        <taxon>Flavobacteriales</taxon>
        <taxon>Weeksellaceae</taxon>
        <taxon>Chryseobacterium group</taxon>
        <taxon>Chryseobacterium</taxon>
    </lineage>
</organism>
<evidence type="ECO:0000313" key="1">
    <source>
        <dbReference type="EMBL" id="OCA71945.1"/>
    </source>
</evidence>
<gene>
    <name evidence="1" type="ORF">BBI01_07250</name>
</gene>
<reference evidence="1 2" key="1">
    <citation type="submission" date="2016-07" db="EMBL/GenBank/DDBJ databases">
        <authorList>
            <person name="Jeong J.-J."/>
            <person name="Kim D.W."/>
            <person name="Sang M.K."/>
            <person name="Choi I.-G."/>
            <person name="Kim K.D."/>
        </authorList>
    </citation>
    <scope>NUCLEOTIDE SEQUENCE [LARGE SCALE GENOMIC DNA]</scope>
    <source>
        <strain evidence="1 2">UTM-3</strain>
    </source>
</reference>
<keyword evidence="2" id="KW-1185">Reference proteome</keyword>
<name>A0A1B8ZK24_9FLAO</name>
<evidence type="ECO:0000313" key="2">
    <source>
        <dbReference type="Proteomes" id="UP000092651"/>
    </source>
</evidence>
<proteinExistence type="predicted"/>
<comment type="caution">
    <text evidence="1">The sequence shown here is derived from an EMBL/GenBank/DDBJ whole genome shotgun (WGS) entry which is preliminary data.</text>
</comment>
<accession>A0A1B8ZK24</accession>